<gene>
    <name evidence="2" type="ORF">E2R66_13435</name>
</gene>
<dbReference type="PANTHER" id="PTHR41913">
    <property type="entry name" value="DUF1684 DOMAIN-CONTAINING PROTEIN"/>
    <property type="match status" value="1"/>
</dbReference>
<keyword evidence="1" id="KW-0732">Signal</keyword>
<feature type="chain" id="PRO_5021200391" evidence="1">
    <location>
        <begin position="18"/>
        <end position="200"/>
    </location>
</feature>
<dbReference type="Proteomes" id="UP000297540">
    <property type="component" value="Unassembled WGS sequence"/>
</dbReference>
<evidence type="ECO:0000313" key="2">
    <source>
        <dbReference type="EMBL" id="TFF37081.1"/>
    </source>
</evidence>
<evidence type="ECO:0000313" key="3">
    <source>
        <dbReference type="Proteomes" id="UP000297540"/>
    </source>
</evidence>
<comment type="caution">
    <text evidence="2">The sequence shown here is derived from an EMBL/GenBank/DDBJ whole genome shotgun (WGS) entry which is preliminary data.</text>
</comment>
<accession>A0A4Y8SEH9</accession>
<proteinExistence type="predicted"/>
<feature type="signal peptide" evidence="1">
    <location>
        <begin position="1"/>
        <end position="17"/>
    </location>
</feature>
<dbReference type="RefSeq" id="WP_133231548.1">
    <property type="nucleotide sequence ID" value="NZ_SOZE01000012.1"/>
</dbReference>
<dbReference type="AlphaFoldDB" id="A0A4Y8SEH9"/>
<dbReference type="OrthoDB" id="5493262at2"/>
<keyword evidence="3" id="KW-1185">Reference proteome</keyword>
<dbReference type="InterPro" id="IPR012467">
    <property type="entry name" value="DUF1684"/>
</dbReference>
<organism evidence="2 3">
    <name type="scientific">Mucilaginibacter psychrotolerans</name>
    <dbReference type="NCBI Taxonomy" id="1524096"/>
    <lineage>
        <taxon>Bacteria</taxon>
        <taxon>Pseudomonadati</taxon>
        <taxon>Bacteroidota</taxon>
        <taxon>Sphingobacteriia</taxon>
        <taxon>Sphingobacteriales</taxon>
        <taxon>Sphingobacteriaceae</taxon>
        <taxon>Mucilaginibacter</taxon>
    </lineage>
</organism>
<reference evidence="2 3" key="1">
    <citation type="journal article" date="2017" name="Int. J. Syst. Evol. Microbiol.">
        <title>Mucilaginibacterpsychrotolerans sp. nov., isolated from peatlands.</title>
        <authorList>
            <person name="Deng Y."/>
            <person name="Shen L."/>
            <person name="Xu B."/>
            <person name="Liu Y."/>
            <person name="Gu Z."/>
            <person name="Liu H."/>
            <person name="Zhou Y."/>
        </authorList>
    </citation>
    <scope>NUCLEOTIDE SEQUENCE [LARGE SCALE GENOMIC DNA]</scope>
    <source>
        <strain evidence="2 3">NH7-4</strain>
    </source>
</reference>
<dbReference type="Pfam" id="PF07920">
    <property type="entry name" value="DUF1684"/>
    <property type="match status" value="1"/>
</dbReference>
<protein>
    <submittedName>
        <fullName evidence="2">DUF1684 domain-containing protein</fullName>
    </submittedName>
</protein>
<dbReference type="EMBL" id="SOZE01000012">
    <property type="protein sequence ID" value="TFF37081.1"/>
    <property type="molecule type" value="Genomic_DNA"/>
</dbReference>
<evidence type="ECO:0000256" key="1">
    <source>
        <dbReference type="SAM" id="SignalP"/>
    </source>
</evidence>
<sequence>MRYLLMLLLLSTSFAFGQNHNAVITAYRQKYMADFLEDKSSPLKKEDLQYLRFYDADSTYKVVAKAQLVINPAKFVIPAFAGAGSEYVKYAVLNMTVHGKQVTLSVYRSPALAKIPAYADYLFMPFTDGTNGHETYGGGRYIDLREGDFKNGTVVIDFNKAYNPYCAFAGGYSCPKPPDENQLQVAIAAGEKKYAKEVGH</sequence>
<name>A0A4Y8SEH9_9SPHI</name>
<dbReference type="PANTHER" id="PTHR41913:SF1">
    <property type="entry name" value="DUF1684 DOMAIN-CONTAINING PROTEIN"/>
    <property type="match status" value="1"/>
</dbReference>